<gene>
    <name evidence="2" type="ORF">H8E29_16380</name>
</gene>
<dbReference type="Proteomes" id="UP000614469">
    <property type="component" value="Unassembled WGS sequence"/>
</dbReference>
<dbReference type="InterPro" id="IPR010992">
    <property type="entry name" value="IHF-like_DNA-bd_dom_sf"/>
</dbReference>
<dbReference type="AlphaFoldDB" id="A0A8J6TKG2"/>
<proteinExistence type="predicted"/>
<dbReference type="Pfam" id="PF18291">
    <property type="entry name" value="HU-HIG"/>
    <property type="match status" value="1"/>
</dbReference>
<keyword evidence="2" id="KW-0238">DNA-binding</keyword>
<evidence type="ECO:0000259" key="1">
    <source>
        <dbReference type="Pfam" id="PF18291"/>
    </source>
</evidence>
<accession>A0A8J6TKG2</accession>
<dbReference type="NCBIfam" id="TIGR01201">
    <property type="entry name" value="HU_rel"/>
    <property type="match status" value="1"/>
</dbReference>
<dbReference type="GO" id="GO:0003677">
    <property type="term" value="F:DNA binding"/>
    <property type="evidence" value="ECO:0007669"/>
    <property type="project" value="UniProtKB-KW"/>
</dbReference>
<evidence type="ECO:0000313" key="3">
    <source>
        <dbReference type="Proteomes" id="UP000614469"/>
    </source>
</evidence>
<reference evidence="2 3" key="1">
    <citation type="submission" date="2020-08" db="EMBL/GenBank/DDBJ databases">
        <title>Bridging the membrane lipid divide: bacteria of the FCB group superphylum have the potential to synthesize archaeal ether lipids.</title>
        <authorList>
            <person name="Villanueva L."/>
            <person name="Von Meijenfeldt F.A.B."/>
            <person name="Westbye A.B."/>
            <person name="Yadav S."/>
            <person name="Hopmans E.C."/>
            <person name="Dutilh B.E."/>
            <person name="Sinninghe Damste J.S."/>
        </authorList>
    </citation>
    <scope>NUCLEOTIDE SEQUENCE [LARGE SCALE GENOMIC DNA]</scope>
    <source>
        <strain evidence="2">NIOZ-UU36</strain>
    </source>
</reference>
<evidence type="ECO:0000313" key="2">
    <source>
        <dbReference type="EMBL" id="MBC8336839.1"/>
    </source>
</evidence>
<dbReference type="SUPFAM" id="SSF47729">
    <property type="entry name" value="IHF-like DNA-binding proteins"/>
    <property type="match status" value="1"/>
</dbReference>
<comment type="caution">
    <text evidence="2">The sequence shown here is derived from an EMBL/GenBank/DDBJ whole genome shotgun (WGS) entry which is preliminary data.</text>
</comment>
<dbReference type="InterPro" id="IPR005902">
    <property type="entry name" value="HU_DNA-bd_put"/>
</dbReference>
<protein>
    <submittedName>
        <fullName evidence="2">HU family DNA-binding protein</fullName>
    </submittedName>
</protein>
<dbReference type="Gene3D" id="4.10.520.10">
    <property type="entry name" value="IHF-like DNA-binding proteins"/>
    <property type="match status" value="1"/>
</dbReference>
<dbReference type="InterPro" id="IPR041607">
    <property type="entry name" value="HU-HIG"/>
</dbReference>
<dbReference type="EMBL" id="JACNJN010000199">
    <property type="protein sequence ID" value="MBC8336839.1"/>
    <property type="molecule type" value="Genomic_DNA"/>
</dbReference>
<organism evidence="2 3">
    <name type="scientific">Candidatus Desulfolinea nitratireducens</name>
    <dbReference type="NCBI Taxonomy" id="2841698"/>
    <lineage>
        <taxon>Bacteria</taxon>
        <taxon>Bacillati</taxon>
        <taxon>Chloroflexota</taxon>
        <taxon>Anaerolineae</taxon>
        <taxon>Anaerolineales</taxon>
        <taxon>Anaerolineales incertae sedis</taxon>
        <taxon>Candidatus Desulfolinea</taxon>
    </lineage>
</organism>
<feature type="domain" description="HU" evidence="1">
    <location>
        <begin position="1"/>
        <end position="122"/>
    </location>
</feature>
<sequence>MPVKYIIVPYKIPSRPNDPVSYYPRLKASGEVDQRDIANRIATISTVSQADMMGAIEGMLQTIPQFLAEGNIVRLGEFGSFHLSVQAEGSPAPKMVNASRIKRSRLRFRPGKLVRKMLQDIEYIKTDA</sequence>
<name>A0A8J6TKG2_9CHLR</name>